<feature type="transmembrane region" description="Helical" evidence="2">
    <location>
        <begin position="68"/>
        <end position="86"/>
    </location>
</feature>
<keyword evidence="2" id="KW-1133">Transmembrane helix</keyword>
<sequence>MSEHYRHDRERGEVEKREQAQQRTADADTTRQQSGEMLPFAGDSGPEQPVTPKAGGDRNKNGSSYKRFGAFSIAAFFIVMIVYMFSSQSVDTSDAAVKALADRTSTSLLAGAVLLKEDKNIGKQDYTITHKSLNADTKIWVWDYAAEDGDYVQVLVNGAPVGDAFMIKHKPRVLTVPAVGEVQIKGVKDGGGGITYAIRYEVNGTNYFNTAPQGEFNTYTLQKE</sequence>
<keyword evidence="2" id="KW-0472">Membrane</keyword>
<evidence type="ECO:0000313" key="4">
    <source>
        <dbReference type="Proteomes" id="UP000679992"/>
    </source>
</evidence>
<evidence type="ECO:0000256" key="1">
    <source>
        <dbReference type="SAM" id="MobiDB-lite"/>
    </source>
</evidence>
<proteinExistence type="predicted"/>
<dbReference type="Proteomes" id="UP000679992">
    <property type="component" value="Unassembled WGS sequence"/>
</dbReference>
<evidence type="ECO:0000256" key="2">
    <source>
        <dbReference type="SAM" id="Phobius"/>
    </source>
</evidence>
<keyword evidence="4" id="KW-1185">Reference proteome</keyword>
<organism evidence="3 4">
    <name type="scientific">Paenibacillus vini</name>
    <dbReference type="NCBI Taxonomy" id="1476024"/>
    <lineage>
        <taxon>Bacteria</taxon>
        <taxon>Bacillati</taxon>
        <taxon>Bacillota</taxon>
        <taxon>Bacilli</taxon>
        <taxon>Bacillales</taxon>
        <taxon>Paenibacillaceae</taxon>
        <taxon>Paenibacillus</taxon>
    </lineage>
</organism>
<feature type="compositionally biased region" description="Basic and acidic residues" evidence="1">
    <location>
        <begin position="1"/>
        <end position="29"/>
    </location>
</feature>
<evidence type="ECO:0000313" key="3">
    <source>
        <dbReference type="EMBL" id="GIP52344.1"/>
    </source>
</evidence>
<feature type="region of interest" description="Disordered" evidence="1">
    <location>
        <begin position="1"/>
        <end position="61"/>
    </location>
</feature>
<accession>A0ABQ4M8N2</accession>
<gene>
    <name evidence="3" type="ORF">J42TS3_13790</name>
</gene>
<comment type="caution">
    <text evidence="3">The sequence shown here is derived from an EMBL/GenBank/DDBJ whole genome shotgun (WGS) entry which is preliminary data.</text>
</comment>
<protein>
    <recommendedName>
        <fullName evidence="5">DUF5590 domain-containing protein</fullName>
    </recommendedName>
</protein>
<name>A0ABQ4M8N2_9BACL</name>
<dbReference type="RefSeq" id="WP_213654174.1">
    <property type="nucleotide sequence ID" value="NZ_BOSL01000003.1"/>
</dbReference>
<dbReference type="EMBL" id="BOSL01000003">
    <property type="protein sequence ID" value="GIP52344.1"/>
    <property type="molecule type" value="Genomic_DNA"/>
</dbReference>
<reference evidence="3 4" key="1">
    <citation type="submission" date="2021-03" db="EMBL/GenBank/DDBJ databases">
        <title>Antimicrobial resistance genes in bacteria isolated from Japanese honey, and their potential for conferring macrolide and lincosamide resistance in the American foulbrood pathogen Paenibacillus larvae.</title>
        <authorList>
            <person name="Okamoto M."/>
            <person name="Kumagai M."/>
            <person name="Kanamori H."/>
            <person name="Takamatsu D."/>
        </authorList>
    </citation>
    <scope>NUCLEOTIDE SEQUENCE [LARGE SCALE GENOMIC DNA]</scope>
    <source>
        <strain evidence="3 4">J42TS3</strain>
    </source>
</reference>
<keyword evidence="2" id="KW-0812">Transmembrane</keyword>
<evidence type="ECO:0008006" key="5">
    <source>
        <dbReference type="Google" id="ProtNLM"/>
    </source>
</evidence>